<feature type="chain" id="PRO_5017034144" description="TolC family protein" evidence="6">
    <location>
        <begin position="23"/>
        <end position="489"/>
    </location>
</feature>
<keyword evidence="5" id="KW-0998">Cell outer membrane</keyword>
<evidence type="ECO:0000256" key="2">
    <source>
        <dbReference type="ARBA" id="ARBA00022452"/>
    </source>
</evidence>
<keyword evidence="8" id="KW-1185">Reference proteome</keyword>
<evidence type="ECO:0000256" key="5">
    <source>
        <dbReference type="ARBA" id="ARBA00023237"/>
    </source>
</evidence>
<evidence type="ECO:0000313" key="8">
    <source>
        <dbReference type="Proteomes" id="UP000254266"/>
    </source>
</evidence>
<evidence type="ECO:0000256" key="1">
    <source>
        <dbReference type="ARBA" id="ARBA00004442"/>
    </source>
</evidence>
<gene>
    <name evidence="7" type="ORF">DIZ80_02995</name>
</gene>
<dbReference type="Gene3D" id="1.20.1600.10">
    <property type="entry name" value="Outer membrane efflux proteins (OEP)"/>
    <property type="match status" value="1"/>
</dbReference>
<keyword evidence="3" id="KW-0812">Transmembrane</keyword>
<dbReference type="PANTHER" id="PTHR30026">
    <property type="entry name" value="OUTER MEMBRANE PROTEIN TOLC"/>
    <property type="match status" value="1"/>
</dbReference>
<evidence type="ECO:0000256" key="4">
    <source>
        <dbReference type="ARBA" id="ARBA00023136"/>
    </source>
</evidence>
<feature type="signal peptide" evidence="6">
    <location>
        <begin position="1"/>
        <end position="22"/>
    </location>
</feature>
<evidence type="ECO:0008006" key="9">
    <source>
        <dbReference type="Google" id="ProtNLM"/>
    </source>
</evidence>
<dbReference type="GO" id="GO:1990281">
    <property type="term" value="C:efflux pump complex"/>
    <property type="evidence" value="ECO:0007669"/>
    <property type="project" value="TreeGrafter"/>
</dbReference>
<proteinExistence type="predicted"/>
<reference evidence="7 8" key="1">
    <citation type="journal article" date="2018" name="ISME J.">
        <title>Endosymbiont genomes yield clues of tubeworm success.</title>
        <authorList>
            <person name="Li Y."/>
            <person name="Liles M.R."/>
            <person name="Halanych K.M."/>
        </authorList>
    </citation>
    <scope>NUCLEOTIDE SEQUENCE [LARGE SCALE GENOMIC DNA]</scope>
    <source>
        <strain evidence="7">A1464</strain>
    </source>
</reference>
<dbReference type="EMBL" id="QFXC01000007">
    <property type="protein sequence ID" value="RDH84461.1"/>
    <property type="molecule type" value="Genomic_DNA"/>
</dbReference>
<comment type="subcellular location">
    <subcellularLocation>
        <location evidence="1">Cell outer membrane</location>
    </subcellularLocation>
</comment>
<organism evidence="7 8">
    <name type="scientific">endosymbiont of Galathealinum brachiosum</name>
    <dbReference type="NCBI Taxonomy" id="2200906"/>
    <lineage>
        <taxon>Bacteria</taxon>
        <taxon>Pseudomonadati</taxon>
        <taxon>Pseudomonadota</taxon>
        <taxon>Gammaproteobacteria</taxon>
        <taxon>sulfur-oxidizing symbionts</taxon>
    </lineage>
</organism>
<dbReference type="AlphaFoldDB" id="A0A370DHV1"/>
<keyword evidence="6" id="KW-0732">Signal</keyword>
<protein>
    <recommendedName>
        <fullName evidence="9">TolC family protein</fullName>
    </recommendedName>
</protein>
<dbReference type="Proteomes" id="UP000254266">
    <property type="component" value="Unassembled WGS sequence"/>
</dbReference>
<evidence type="ECO:0000256" key="3">
    <source>
        <dbReference type="ARBA" id="ARBA00022692"/>
    </source>
</evidence>
<dbReference type="InterPro" id="IPR051906">
    <property type="entry name" value="TolC-like"/>
</dbReference>
<dbReference type="SUPFAM" id="SSF56954">
    <property type="entry name" value="Outer membrane efflux proteins (OEP)"/>
    <property type="match status" value="1"/>
</dbReference>
<accession>A0A370DHV1</accession>
<dbReference type="GO" id="GO:0009279">
    <property type="term" value="C:cell outer membrane"/>
    <property type="evidence" value="ECO:0007669"/>
    <property type="project" value="UniProtKB-SubCell"/>
</dbReference>
<dbReference type="GO" id="GO:0015562">
    <property type="term" value="F:efflux transmembrane transporter activity"/>
    <property type="evidence" value="ECO:0007669"/>
    <property type="project" value="InterPro"/>
</dbReference>
<name>A0A370DHV1_9GAMM</name>
<evidence type="ECO:0000256" key="6">
    <source>
        <dbReference type="SAM" id="SignalP"/>
    </source>
</evidence>
<dbReference type="GO" id="GO:0015288">
    <property type="term" value="F:porin activity"/>
    <property type="evidence" value="ECO:0007669"/>
    <property type="project" value="TreeGrafter"/>
</dbReference>
<evidence type="ECO:0000313" key="7">
    <source>
        <dbReference type="EMBL" id="RDH84461.1"/>
    </source>
</evidence>
<keyword evidence="4" id="KW-0472">Membrane</keyword>
<sequence>MKFWKIKGAMFVLLIFQSSVMAEHLNLHQVLQRVVDHYPSIKSAAYQVEKANQENIKVESQLSWLLNSNAGYSRDTSLFGTATDRYNVGGSVNRSLENGGLLGFNANISREDATDTFGPTIPNPTTKTRLDVNYRHKFEKGAGNTLYAEGLASAEAGELLALSDKLSLYDQLASQVIELYLAAATTQARINSIDKTIERAQRLKEYIQDEFKLGLSEEKDVLQVDARLSINQADKQSLQVAMLKQVISLNRLMGKHWENVLLPDTSINRSQNKNYIDLYKQSQAHSPALKQIDARLQLANSAIRSSRDKRKDDLDLVLYVGNEFNQGETSSGDLDESELIGGISLEFNRGLDKSGFDAELRQAHYDRGIALEDKKQILEDLQYDLSSLLAEIKSSEIALIAFKKSVQAEDKKLKEALERYKDGRIETDIIIDFESQLSVAELSYDLQAIELIRRYHQLNLIRGGIWQDIVLPQFTFDDTILSNQKGSNQ</sequence>
<comment type="caution">
    <text evidence="7">The sequence shown here is derived from an EMBL/GenBank/DDBJ whole genome shotgun (WGS) entry which is preliminary data.</text>
</comment>
<dbReference type="PANTHER" id="PTHR30026:SF20">
    <property type="entry name" value="OUTER MEMBRANE PROTEIN TOLC"/>
    <property type="match status" value="1"/>
</dbReference>
<keyword evidence="2" id="KW-1134">Transmembrane beta strand</keyword>